<keyword evidence="6 7" id="KW-0505">Motor protein</keyword>
<evidence type="ECO:0000259" key="8">
    <source>
        <dbReference type="PROSITE" id="PS50067"/>
    </source>
</evidence>
<dbReference type="InterPro" id="IPR027640">
    <property type="entry name" value="Kinesin-like_fam"/>
</dbReference>
<keyword evidence="7" id="KW-0493">Microtubule</keyword>
<dbReference type="AlphaFoldDB" id="F0YE64"/>
<gene>
    <name evidence="9" type="ORF">AURANDRAFT_28941</name>
</gene>
<feature type="domain" description="Kinesin motor" evidence="8">
    <location>
        <begin position="1"/>
        <end position="313"/>
    </location>
</feature>
<comment type="similarity">
    <text evidence="6 7">Belongs to the TRAFAC class myosin-kinesin ATPase superfamily. Kinesin family.</text>
</comment>
<evidence type="ECO:0000256" key="7">
    <source>
        <dbReference type="RuleBase" id="RU000394"/>
    </source>
</evidence>
<dbReference type="Proteomes" id="UP000002729">
    <property type="component" value="Unassembled WGS sequence"/>
</dbReference>
<proteinExistence type="inferred from homology"/>
<dbReference type="GO" id="GO:0005874">
    <property type="term" value="C:microtubule"/>
    <property type="evidence" value="ECO:0007669"/>
    <property type="project" value="UniProtKB-KW"/>
</dbReference>
<dbReference type="GO" id="GO:0005737">
    <property type="term" value="C:cytoplasm"/>
    <property type="evidence" value="ECO:0007669"/>
    <property type="project" value="UniProtKB-SubCell"/>
</dbReference>
<dbReference type="InterPro" id="IPR019821">
    <property type="entry name" value="Kinesin_motor_CS"/>
</dbReference>
<dbReference type="GO" id="GO:0007052">
    <property type="term" value="P:mitotic spindle organization"/>
    <property type="evidence" value="ECO:0007669"/>
    <property type="project" value="TreeGrafter"/>
</dbReference>
<organism evidence="10">
    <name type="scientific">Aureococcus anophagefferens</name>
    <name type="common">Harmful bloom alga</name>
    <dbReference type="NCBI Taxonomy" id="44056"/>
    <lineage>
        <taxon>Eukaryota</taxon>
        <taxon>Sar</taxon>
        <taxon>Stramenopiles</taxon>
        <taxon>Ochrophyta</taxon>
        <taxon>Pelagophyceae</taxon>
        <taxon>Pelagomonadales</taxon>
        <taxon>Pelagomonadaceae</taxon>
        <taxon>Aureococcus</taxon>
    </lineage>
</organism>
<evidence type="ECO:0000256" key="4">
    <source>
        <dbReference type="ARBA" id="ARBA00022840"/>
    </source>
</evidence>
<sequence>MKQWKRTGAEGDQHEQWGGVGGNAFQFDGVFWCEAVQEEVFKTVCKEQVDHILRGYNACCFAYGQTGSGKTHSMFFPKGGVDRSDADRQGLIPRAVDYLFSRLSQPGVEAEVNVSFLEVYCDTLRDLGKASLPGARRGIREDKDGVVFVKGLAKLAVKSSADVLNIIDRGLRLRATESTSMNDTSSRSHTVFTIEVSIAKGGRGGASGVMGKLHLVDLAGSERLKKSESSGIRMEEALHINKSLTALGKVIVSLDPTASNGHVPYRDSKLTRLLQNALGGDSYTSVLATIRPTRSHAEECLSTLQFANRCRKVANNPRVH</sequence>
<dbReference type="GO" id="GO:0005875">
    <property type="term" value="C:microtubule associated complex"/>
    <property type="evidence" value="ECO:0007669"/>
    <property type="project" value="TreeGrafter"/>
</dbReference>
<dbReference type="PRINTS" id="PR00380">
    <property type="entry name" value="KINESINHEAVY"/>
</dbReference>
<dbReference type="GO" id="GO:0003777">
    <property type="term" value="F:microtubule motor activity"/>
    <property type="evidence" value="ECO:0007669"/>
    <property type="project" value="InterPro"/>
</dbReference>
<keyword evidence="10" id="KW-1185">Reference proteome</keyword>
<dbReference type="Gene3D" id="3.40.850.10">
    <property type="entry name" value="Kinesin motor domain"/>
    <property type="match status" value="1"/>
</dbReference>
<dbReference type="InterPro" id="IPR001752">
    <property type="entry name" value="Kinesin_motor_dom"/>
</dbReference>
<dbReference type="PROSITE" id="PS00411">
    <property type="entry name" value="KINESIN_MOTOR_1"/>
    <property type="match status" value="1"/>
</dbReference>
<dbReference type="GO" id="GO:0005524">
    <property type="term" value="F:ATP binding"/>
    <property type="evidence" value="ECO:0007669"/>
    <property type="project" value="UniProtKB-UniRule"/>
</dbReference>
<keyword evidence="2" id="KW-0963">Cytoplasm</keyword>
<evidence type="ECO:0000256" key="2">
    <source>
        <dbReference type="ARBA" id="ARBA00022490"/>
    </source>
</evidence>
<feature type="non-terminal residue" evidence="9">
    <location>
        <position position="320"/>
    </location>
</feature>
<evidence type="ECO:0000313" key="9">
    <source>
        <dbReference type="EMBL" id="EGB06629.1"/>
    </source>
</evidence>
<feature type="binding site" evidence="6">
    <location>
        <begin position="64"/>
        <end position="71"/>
    </location>
    <ligand>
        <name>ATP</name>
        <dbReference type="ChEBI" id="CHEBI:30616"/>
    </ligand>
</feature>
<dbReference type="EMBL" id="GL833134">
    <property type="protein sequence ID" value="EGB06629.1"/>
    <property type="molecule type" value="Genomic_DNA"/>
</dbReference>
<name>F0YE64_AURAN</name>
<dbReference type="PROSITE" id="PS50067">
    <property type="entry name" value="KINESIN_MOTOR_2"/>
    <property type="match status" value="1"/>
</dbReference>
<dbReference type="RefSeq" id="XP_009038801.1">
    <property type="nucleotide sequence ID" value="XM_009040553.1"/>
</dbReference>
<dbReference type="InterPro" id="IPR036961">
    <property type="entry name" value="Kinesin_motor_dom_sf"/>
</dbReference>
<dbReference type="InterPro" id="IPR027417">
    <property type="entry name" value="P-loop_NTPase"/>
</dbReference>
<dbReference type="SUPFAM" id="SSF52540">
    <property type="entry name" value="P-loop containing nucleoside triphosphate hydrolases"/>
    <property type="match status" value="1"/>
</dbReference>
<evidence type="ECO:0000256" key="5">
    <source>
        <dbReference type="ARBA" id="ARBA00023054"/>
    </source>
</evidence>
<reference evidence="9 10" key="1">
    <citation type="journal article" date="2011" name="Proc. Natl. Acad. Sci. U.S.A.">
        <title>Niche of harmful alga Aureococcus anophagefferens revealed through ecogenomics.</title>
        <authorList>
            <person name="Gobler C.J."/>
            <person name="Berry D.L."/>
            <person name="Dyhrman S.T."/>
            <person name="Wilhelm S.W."/>
            <person name="Salamov A."/>
            <person name="Lobanov A.V."/>
            <person name="Zhang Y."/>
            <person name="Collier J.L."/>
            <person name="Wurch L.L."/>
            <person name="Kustka A.B."/>
            <person name="Dill B.D."/>
            <person name="Shah M."/>
            <person name="VerBerkmoes N.C."/>
            <person name="Kuo A."/>
            <person name="Terry A."/>
            <person name="Pangilinan J."/>
            <person name="Lindquist E.A."/>
            <person name="Lucas S."/>
            <person name="Paulsen I.T."/>
            <person name="Hattenrath-Lehmann T.K."/>
            <person name="Talmage S.C."/>
            <person name="Walker E.A."/>
            <person name="Koch F."/>
            <person name="Burson A.M."/>
            <person name="Marcoval M.A."/>
            <person name="Tang Y.Z."/>
            <person name="Lecleir G.R."/>
            <person name="Coyne K.J."/>
            <person name="Berg G.M."/>
            <person name="Bertrand E.M."/>
            <person name="Saito M.A."/>
            <person name="Gladyshev V.N."/>
            <person name="Grigoriev I.V."/>
        </authorList>
    </citation>
    <scope>NUCLEOTIDE SEQUENCE [LARGE SCALE GENOMIC DNA]</scope>
    <source>
        <strain evidence="10">CCMP 1984</strain>
    </source>
</reference>
<evidence type="ECO:0000256" key="6">
    <source>
        <dbReference type="PROSITE-ProRule" id="PRU00283"/>
    </source>
</evidence>
<dbReference type="GO" id="GO:0007018">
    <property type="term" value="P:microtubule-based movement"/>
    <property type="evidence" value="ECO:0007669"/>
    <property type="project" value="InterPro"/>
</dbReference>
<evidence type="ECO:0000256" key="3">
    <source>
        <dbReference type="ARBA" id="ARBA00022741"/>
    </source>
</evidence>
<dbReference type="PANTHER" id="PTHR47969:SF15">
    <property type="entry name" value="CHROMOSOME-ASSOCIATED KINESIN KIF4A-RELATED"/>
    <property type="match status" value="1"/>
</dbReference>
<dbReference type="OrthoDB" id="3176171at2759"/>
<dbReference type="KEGG" id="aaf:AURANDRAFT_28941"/>
<dbReference type="PANTHER" id="PTHR47969">
    <property type="entry name" value="CHROMOSOME-ASSOCIATED KINESIN KIF4A-RELATED"/>
    <property type="match status" value="1"/>
</dbReference>
<dbReference type="Pfam" id="PF00225">
    <property type="entry name" value="Kinesin"/>
    <property type="match status" value="1"/>
</dbReference>
<accession>F0YE64</accession>
<keyword evidence="3 6" id="KW-0547">Nucleotide-binding</keyword>
<dbReference type="OMA" id="QEANANC"/>
<keyword evidence="5" id="KW-0175">Coiled coil</keyword>
<comment type="subcellular location">
    <subcellularLocation>
        <location evidence="1">Cytoplasm</location>
    </subcellularLocation>
</comment>
<evidence type="ECO:0000256" key="1">
    <source>
        <dbReference type="ARBA" id="ARBA00004496"/>
    </source>
</evidence>
<dbReference type="InParanoid" id="F0YE64"/>
<dbReference type="SMART" id="SM00129">
    <property type="entry name" value="KISc"/>
    <property type="match status" value="1"/>
</dbReference>
<protein>
    <recommendedName>
        <fullName evidence="7">Kinesin-like protein</fullName>
    </recommendedName>
</protein>
<dbReference type="GO" id="GO:0051231">
    <property type="term" value="P:spindle elongation"/>
    <property type="evidence" value="ECO:0007669"/>
    <property type="project" value="TreeGrafter"/>
</dbReference>
<dbReference type="CDD" id="cd00106">
    <property type="entry name" value="KISc"/>
    <property type="match status" value="1"/>
</dbReference>
<dbReference type="GO" id="GO:0008017">
    <property type="term" value="F:microtubule binding"/>
    <property type="evidence" value="ECO:0007669"/>
    <property type="project" value="InterPro"/>
</dbReference>
<evidence type="ECO:0000313" key="10">
    <source>
        <dbReference type="Proteomes" id="UP000002729"/>
    </source>
</evidence>
<keyword evidence="4 6" id="KW-0067">ATP-binding</keyword>
<dbReference type="GeneID" id="20220640"/>
<dbReference type="eggNOG" id="KOG0243">
    <property type="taxonomic scope" value="Eukaryota"/>
</dbReference>